<dbReference type="Proteomes" id="UP001149821">
    <property type="component" value="Unassembled WGS sequence"/>
</dbReference>
<keyword evidence="4" id="KW-1185">Reference proteome</keyword>
<dbReference type="InterPro" id="IPR008135">
    <property type="entry name" value="Competence-induced_CinA"/>
</dbReference>
<protein>
    <recommendedName>
        <fullName evidence="1">CinA-like protein</fullName>
    </recommendedName>
</protein>
<dbReference type="NCBIfam" id="TIGR00177">
    <property type="entry name" value="molyb_syn"/>
    <property type="match status" value="1"/>
</dbReference>
<dbReference type="SUPFAM" id="SSF53218">
    <property type="entry name" value="Molybdenum cofactor biosynthesis proteins"/>
    <property type="match status" value="1"/>
</dbReference>
<evidence type="ECO:0000256" key="1">
    <source>
        <dbReference type="HAMAP-Rule" id="MF_00226"/>
    </source>
</evidence>
<dbReference type="Gene3D" id="3.40.980.10">
    <property type="entry name" value="MoaB/Mog-like domain"/>
    <property type="match status" value="1"/>
</dbReference>
<sequence>MEQSKLRVAMLSTGEEVLHGDITDTNAAWLSRRCFEEGFALNRRVTTGDALDDIAIELVRCSQVSDVVIVNGGLGPTTDDLTTEAMAMAMDVDLELNSYWLTALKERFEKNGRTMPKSNIKQAMLPEGAELIDNPVGSACGFSAELNGCLMFFTPGVPSEFKQMFENEILPRLQARYPNTAKREIQRLYSFGVGESTLNDRFEAIDLPDGFELGYRSALPFIEVKVFSPRQHSEISLITEAIRHAIGDNLVGDGKSLLDTMGALLNEMNLNLAVAEKFTGGYLTNWLNENVDTRNALVQSWVLSESSLVTETDYNPLAAVLAMATAARENAGVELGLASGNVEAGRVALGLSTALGDWGIIVKTGRKLTNEDYRCYASTMLLDMLRRYLTGKEMFPEVSALTTLESLHIPAEIDE</sequence>
<comment type="caution">
    <text evidence="3">The sequence shown here is derived from an EMBL/GenBank/DDBJ whole genome shotgun (WGS) entry which is preliminary data.</text>
</comment>
<dbReference type="PANTHER" id="PTHR13939:SF0">
    <property type="entry name" value="NMN AMIDOHYDROLASE-LIKE PROTEIN YFAY"/>
    <property type="match status" value="1"/>
</dbReference>
<dbReference type="PANTHER" id="PTHR13939">
    <property type="entry name" value="NICOTINAMIDE-NUCLEOTIDE AMIDOHYDROLASE PNCC"/>
    <property type="match status" value="1"/>
</dbReference>
<evidence type="ECO:0000313" key="3">
    <source>
        <dbReference type="EMBL" id="MDD1781752.1"/>
    </source>
</evidence>
<dbReference type="InterPro" id="IPR001453">
    <property type="entry name" value="MoaB/Mog_dom"/>
</dbReference>
<name>A0ABT5QL95_9GAMM</name>
<organism evidence="3 4">
    <name type="scientific">Enterovibrio qingdaonensis</name>
    <dbReference type="NCBI Taxonomy" id="2899818"/>
    <lineage>
        <taxon>Bacteria</taxon>
        <taxon>Pseudomonadati</taxon>
        <taxon>Pseudomonadota</taxon>
        <taxon>Gammaproteobacteria</taxon>
        <taxon>Vibrionales</taxon>
        <taxon>Vibrionaceae</taxon>
        <taxon>Enterovibrio</taxon>
    </lineage>
</organism>
<dbReference type="HAMAP" id="MF_00226_B">
    <property type="entry name" value="CinA_B"/>
    <property type="match status" value="1"/>
</dbReference>
<dbReference type="InterPro" id="IPR036425">
    <property type="entry name" value="MoaB/Mog-like_dom_sf"/>
</dbReference>
<feature type="domain" description="MoaB/Mog" evidence="2">
    <location>
        <begin position="9"/>
        <end position="176"/>
    </location>
</feature>
<proteinExistence type="inferred from homology"/>
<dbReference type="SMART" id="SM00852">
    <property type="entry name" value="MoCF_biosynth"/>
    <property type="match status" value="1"/>
</dbReference>
<accession>A0ABT5QL95</accession>
<dbReference type="SUPFAM" id="SSF142433">
    <property type="entry name" value="CinA-like"/>
    <property type="match status" value="1"/>
</dbReference>
<reference evidence="3" key="1">
    <citation type="submission" date="2021-12" db="EMBL/GenBank/DDBJ databases">
        <title>Enterovibrio ZSDZ35 sp. nov. and Enterovibrio ZSDZ42 sp. nov., isolated from coastal seawater in Qingdao.</title>
        <authorList>
            <person name="Zhang P."/>
        </authorList>
    </citation>
    <scope>NUCLEOTIDE SEQUENCE</scope>
    <source>
        <strain evidence="3">ZSDZ35</strain>
    </source>
</reference>
<dbReference type="NCBIfam" id="TIGR00200">
    <property type="entry name" value="cinA_nterm"/>
    <property type="match status" value="1"/>
</dbReference>
<dbReference type="PIRSF" id="PIRSF006728">
    <property type="entry name" value="CinA"/>
    <property type="match status" value="1"/>
</dbReference>
<gene>
    <name evidence="3" type="ORF">LRP49_11155</name>
</gene>
<evidence type="ECO:0000313" key="4">
    <source>
        <dbReference type="Proteomes" id="UP001149821"/>
    </source>
</evidence>
<dbReference type="Pfam" id="PF00994">
    <property type="entry name" value="MoCF_biosynth"/>
    <property type="match status" value="1"/>
</dbReference>
<dbReference type="CDD" id="cd00885">
    <property type="entry name" value="cinA"/>
    <property type="match status" value="1"/>
</dbReference>
<dbReference type="RefSeq" id="WP_274142255.1">
    <property type="nucleotide sequence ID" value="NZ_JAJUBB010000007.1"/>
</dbReference>
<evidence type="ECO:0000259" key="2">
    <source>
        <dbReference type="SMART" id="SM00852"/>
    </source>
</evidence>
<dbReference type="EMBL" id="JAJUBB010000007">
    <property type="protein sequence ID" value="MDD1781752.1"/>
    <property type="molecule type" value="Genomic_DNA"/>
</dbReference>
<comment type="similarity">
    <text evidence="1">Belongs to the CinA family.</text>
</comment>
<dbReference type="InterPro" id="IPR050101">
    <property type="entry name" value="CinA"/>
</dbReference>
<dbReference type="InterPro" id="IPR036653">
    <property type="entry name" value="CinA-like_C"/>
</dbReference>